<dbReference type="PROSITE" id="PS50096">
    <property type="entry name" value="IQ"/>
    <property type="match status" value="1"/>
</dbReference>
<organism evidence="9">
    <name type="scientific">Chaetoceros debilis</name>
    <dbReference type="NCBI Taxonomy" id="122233"/>
    <lineage>
        <taxon>Eukaryota</taxon>
        <taxon>Sar</taxon>
        <taxon>Stramenopiles</taxon>
        <taxon>Ochrophyta</taxon>
        <taxon>Bacillariophyta</taxon>
        <taxon>Coscinodiscophyceae</taxon>
        <taxon>Chaetocerotophycidae</taxon>
        <taxon>Chaetocerotales</taxon>
        <taxon>Chaetocerotaceae</taxon>
        <taxon>Chaetoceros</taxon>
    </lineage>
</organism>
<dbReference type="PANTHER" id="PTHR13140:SF706">
    <property type="entry name" value="DILUTE CLASS UNCONVENTIONAL MYOSIN, ISOFORM C"/>
    <property type="match status" value="1"/>
</dbReference>
<dbReference type="GO" id="GO:0005737">
    <property type="term" value="C:cytoplasm"/>
    <property type="evidence" value="ECO:0007669"/>
    <property type="project" value="TreeGrafter"/>
</dbReference>
<evidence type="ECO:0000256" key="3">
    <source>
        <dbReference type="ARBA" id="ARBA00023123"/>
    </source>
</evidence>
<dbReference type="Pfam" id="PF00063">
    <property type="entry name" value="Myosin_head"/>
    <property type="match status" value="1"/>
</dbReference>
<evidence type="ECO:0000256" key="5">
    <source>
        <dbReference type="ARBA" id="ARBA00023203"/>
    </source>
</evidence>
<evidence type="ECO:0000256" key="7">
    <source>
        <dbReference type="SAM" id="MobiDB-lite"/>
    </source>
</evidence>
<dbReference type="SMART" id="SM00242">
    <property type="entry name" value="MYSc"/>
    <property type="match status" value="1"/>
</dbReference>
<dbReference type="GO" id="GO:0016020">
    <property type="term" value="C:membrane"/>
    <property type="evidence" value="ECO:0007669"/>
    <property type="project" value="TreeGrafter"/>
</dbReference>
<dbReference type="PANTHER" id="PTHR13140">
    <property type="entry name" value="MYOSIN"/>
    <property type="match status" value="1"/>
</dbReference>
<evidence type="ECO:0000313" key="9">
    <source>
        <dbReference type="EMBL" id="CAE0461870.1"/>
    </source>
</evidence>
<dbReference type="SUPFAM" id="SSF52540">
    <property type="entry name" value="P-loop containing nucleoside triphosphate hydrolases"/>
    <property type="match status" value="1"/>
</dbReference>
<accession>A0A6S8TQK2</accession>
<dbReference type="Gene3D" id="1.20.58.530">
    <property type="match status" value="1"/>
</dbReference>
<keyword evidence="3 6" id="KW-0518">Myosin</keyword>
<dbReference type="Gene3D" id="2.30.30.360">
    <property type="entry name" value="Myosin S1 fragment, N-terminal"/>
    <property type="match status" value="1"/>
</dbReference>
<name>A0A6S8TQK2_9STRA</name>
<dbReference type="PRINTS" id="PR00193">
    <property type="entry name" value="MYOSINHEAVY"/>
</dbReference>
<feature type="region of interest" description="Disordered" evidence="7">
    <location>
        <begin position="1"/>
        <end position="23"/>
    </location>
</feature>
<feature type="compositionally biased region" description="Acidic residues" evidence="7">
    <location>
        <begin position="1"/>
        <end position="10"/>
    </location>
</feature>
<dbReference type="PROSITE" id="PS51456">
    <property type="entry name" value="MYOSIN_MOTOR"/>
    <property type="match status" value="1"/>
</dbReference>
<dbReference type="EMBL" id="HBIO01008768">
    <property type="protein sequence ID" value="CAE0461870.1"/>
    <property type="molecule type" value="Transcribed_RNA"/>
</dbReference>
<protein>
    <recommendedName>
        <fullName evidence="8">Myosin motor domain-containing protein</fullName>
    </recommendedName>
</protein>
<evidence type="ECO:0000256" key="6">
    <source>
        <dbReference type="PROSITE-ProRule" id="PRU00782"/>
    </source>
</evidence>
<feature type="domain" description="Myosin motor" evidence="8">
    <location>
        <begin position="90"/>
        <end position="929"/>
    </location>
</feature>
<dbReference type="InterPro" id="IPR036961">
    <property type="entry name" value="Kinesin_motor_dom_sf"/>
</dbReference>
<evidence type="ECO:0000256" key="1">
    <source>
        <dbReference type="ARBA" id="ARBA00022741"/>
    </source>
</evidence>
<dbReference type="GO" id="GO:0007015">
    <property type="term" value="P:actin filament organization"/>
    <property type="evidence" value="ECO:0007669"/>
    <property type="project" value="TreeGrafter"/>
</dbReference>
<keyword evidence="4 6" id="KW-0505">Motor protein</keyword>
<dbReference type="GO" id="GO:0051015">
    <property type="term" value="F:actin filament binding"/>
    <property type="evidence" value="ECO:0007669"/>
    <property type="project" value="InterPro"/>
</dbReference>
<evidence type="ECO:0000313" key="10">
    <source>
        <dbReference type="EMBL" id="CAE0461871.1"/>
    </source>
</evidence>
<comment type="similarity">
    <text evidence="6">Belongs to the TRAFAC class myosin-kinesin ATPase superfamily. Myosin family.</text>
</comment>
<reference evidence="9" key="1">
    <citation type="submission" date="2021-01" db="EMBL/GenBank/DDBJ databases">
        <authorList>
            <person name="Corre E."/>
            <person name="Pelletier E."/>
            <person name="Niang G."/>
            <person name="Scheremetjew M."/>
            <person name="Finn R."/>
            <person name="Kale V."/>
            <person name="Holt S."/>
            <person name="Cochrane G."/>
            <person name="Meng A."/>
            <person name="Brown T."/>
            <person name="Cohen L."/>
        </authorList>
    </citation>
    <scope>NUCLEOTIDE SEQUENCE</scope>
    <source>
        <strain evidence="9">MM31A-1</strain>
    </source>
</reference>
<dbReference type="InterPro" id="IPR008989">
    <property type="entry name" value="Myosin_S1_N"/>
</dbReference>
<dbReference type="GO" id="GO:0005524">
    <property type="term" value="F:ATP binding"/>
    <property type="evidence" value="ECO:0007669"/>
    <property type="project" value="UniProtKB-UniRule"/>
</dbReference>
<dbReference type="Gene3D" id="3.40.850.10">
    <property type="entry name" value="Kinesin motor domain"/>
    <property type="match status" value="2"/>
</dbReference>
<dbReference type="EMBL" id="HBIO01008769">
    <property type="protein sequence ID" value="CAE0461871.1"/>
    <property type="molecule type" value="Transcribed_RNA"/>
</dbReference>
<keyword evidence="2 6" id="KW-0067">ATP-binding</keyword>
<dbReference type="GO" id="GO:0016459">
    <property type="term" value="C:myosin complex"/>
    <property type="evidence" value="ECO:0007669"/>
    <property type="project" value="UniProtKB-KW"/>
</dbReference>
<evidence type="ECO:0000256" key="2">
    <source>
        <dbReference type="ARBA" id="ARBA00022840"/>
    </source>
</evidence>
<dbReference type="Pfam" id="PF02736">
    <property type="entry name" value="Myosin_N"/>
    <property type="match status" value="1"/>
</dbReference>
<evidence type="ECO:0000256" key="4">
    <source>
        <dbReference type="ARBA" id="ARBA00023175"/>
    </source>
</evidence>
<dbReference type="InterPro" id="IPR001609">
    <property type="entry name" value="Myosin_head_motor_dom-like"/>
</dbReference>
<dbReference type="CDD" id="cd00124">
    <property type="entry name" value="MYSc"/>
    <property type="match status" value="1"/>
</dbReference>
<dbReference type="Gene3D" id="1.20.120.720">
    <property type="entry name" value="Myosin VI head, motor domain, U50 subdomain"/>
    <property type="match status" value="1"/>
</dbReference>
<keyword evidence="5 6" id="KW-0009">Actin-binding</keyword>
<dbReference type="AlphaFoldDB" id="A0A6S8TQK2"/>
<feature type="region of interest" description="Actin-binding" evidence="6">
    <location>
        <begin position="781"/>
        <end position="803"/>
    </location>
</feature>
<sequence>MKMNEEEMSDNEILPSLSSSTASSSTSEAKTFVYIRDEAKGWVPATLQNRDEGDTVIVECDDGKMKTIKLKDYGPTRQLPLQCINSTHGKIESDLRDLPYLHEANVLYNLKERFEKKNAIYTRAHDRVLIAINPFRWIDGIYAEKERILYADQLVWRANKISSTKPLPPHLYEVSSLAMKGVQEEKYDQTIIVSGESGSGKTVASKIIMSHLATFHSLKKAYVAQLKVEMKEELKKEKQKKKLTALKTPHYIGSALFFVKTTIENSCFVALFMWSFVRRAPAIDREKQQKEENTKLQDELKSFESESFDIDAPDEVKDDDEPEEMKQSNLIVQRVLDSNPLLEAFGNAKTQWNDNSSRFSRHSKLQFDINHGCNIAGSICETFLLEKSRVIGNSKKLKSASGSERTFHIFHQLFEAPETDRTKIWKGLAGKDSSSFKYIGSNPCTDSYTDQDAWKNTIAALHTLGIHGKASQSMLRALVIVMQLGNLTFEADPADPEGSVIASLHELDALSELIGIPSADISRCLTFKTVTAVNDTYSVPLNTALAASTCDAFAKQIYSVLFDWLVERTNDATCAARNYTLATESTKYCNVAALDLFGFECHDENNFEQLLINHSNERLQQSFTENIINSVMKEYESEGIKMEHIDREDNEMVLKTLEGKMGLVPLLNEECIRPRGNDAGFVNKIYANHSTVRLNAPLVFKKKYNLVATQFGIRHFAGVVDYDATGFVEKNRDTLSSDVIEVAGSSTNGIVCRLPLSYQRKSKRKGCLVGVSLWTKFGNQMKELFQTISKTRVTYVRCIVPNKCKEPEDFDLACVLNQLRSVGLLSALKISHASFPNKQTFCTVLQRFWFTVPPAFDARKLRQKYRFGRIPDRADEKEMRKDCDTLLALLFNSLEISEENCSDQAPYIMGKTRVYFRTGMLEDAEKERTKMINSHAAMMQGCVRGWLMRKRLEEGRIDERKQPSTFAFNNRLAPLFVVPMTICRFIFGVRIPKSTNVL</sequence>
<proteinExistence type="inferred from homology"/>
<evidence type="ECO:0000259" key="8">
    <source>
        <dbReference type="PROSITE" id="PS51456"/>
    </source>
</evidence>
<gene>
    <name evidence="9" type="ORF">CDEB00056_LOCUS6711</name>
    <name evidence="10" type="ORF">CDEB00056_LOCUS6712</name>
</gene>
<dbReference type="InterPro" id="IPR004009">
    <property type="entry name" value="SH3_Myosin"/>
</dbReference>
<dbReference type="GO" id="GO:0000146">
    <property type="term" value="F:microfilament motor activity"/>
    <property type="evidence" value="ECO:0007669"/>
    <property type="project" value="TreeGrafter"/>
</dbReference>
<keyword evidence="1 6" id="KW-0547">Nucleotide-binding</keyword>
<dbReference type="InterPro" id="IPR027417">
    <property type="entry name" value="P-loop_NTPase"/>
</dbReference>
<feature type="binding site" evidence="6">
    <location>
        <begin position="195"/>
        <end position="202"/>
    </location>
    <ligand>
        <name>ATP</name>
        <dbReference type="ChEBI" id="CHEBI:30616"/>
    </ligand>
</feature>
<dbReference type="Gene3D" id="1.20.5.4820">
    <property type="match status" value="1"/>
</dbReference>
<dbReference type="Gene3D" id="1.10.10.820">
    <property type="match status" value="1"/>
</dbReference>